<dbReference type="Pfam" id="PF19268">
    <property type="entry name" value="CIS_TMP"/>
    <property type="match status" value="1"/>
</dbReference>
<proteinExistence type="predicted"/>
<dbReference type="Proteomes" id="UP000076661">
    <property type="component" value="Unassembled WGS sequence"/>
</dbReference>
<dbReference type="EMBL" id="AUXX01000067">
    <property type="protein sequence ID" value="KZN59746.1"/>
    <property type="molecule type" value="Genomic_DNA"/>
</dbReference>
<name>A0A161Y046_9GAMM</name>
<accession>A0A161Y046</accession>
<comment type="caution">
    <text evidence="1">The sequence shown here is derived from an EMBL/GenBank/DDBJ whole genome shotgun (WGS) entry which is preliminary data.</text>
</comment>
<organism evidence="1 2">
    <name type="scientific">Pseudoalteromonas luteoviolacea S4060-1</name>
    <dbReference type="NCBI Taxonomy" id="1365257"/>
    <lineage>
        <taxon>Bacteria</taxon>
        <taxon>Pseudomonadati</taxon>
        <taxon>Pseudomonadota</taxon>
        <taxon>Gammaproteobacteria</taxon>
        <taxon>Alteromonadales</taxon>
        <taxon>Pseudoalteromonadaceae</taxon>
        <taxon>Pseudoalteromonas</taxon>
    </lineage>
</organism>
<evidence type="ECO:0000313" key="1">
    <source>
        <dbReference type="EMBL" id="KZN59746.1"/>
    </source>
</evidence>
<dbReference type="PATRIC" id="fig|1365257.3.peg.5115"/>
<dbReference type="InterPro" id="IPR045538">
    <property type="entry name" value="CIS_TMP"/>
</dbReference>
<gene>
    <name evidence="1" type="ORF">N478_08485</name>
</gene>
<dbReference type="AlphaFoldDB" id="A0A161Y046"/>
<sequence>MKLAIAQIGADIEAPSSLIDSGQYSVSALEFLLKEWLHHAINQLQLDVSEAALLKGDEISLDDISIELPDIDLQALQADPKGYFERVFSPVIRRVLKHSIEAQLKAQNSATSFEASGLVSNVVDIDFTHLDEKVMDCLKAAFFKCIAENKPAFLNLIASAEWPAVRSGFIKAMSVDTQQIASFIHVFIGKSATANIMDIVKKLPVKERYLFWLDIESVYCAMKNSQSQQQAHLKVLVSAYSCFANNDEFDRPTLNRVVSVLQRPQSELKLLQTWFAIKSSSQLTSNDRRTLVRIANGVLSNSSVEEDLAYIIQHALTHTSLKDILREFSSDTSFNGVDEMSLGSQEKRVLMPFYQQFKQGFRSSYFALQKLNKLLIGRGQHQELLQFDSKKWLSFFAEVGALSELPQPICKLLQHIKKAVIYQKSRAEKQSKKIDYLLKLVKRELQAIDKAPERLLNYVYANRIRALVCTFDSAPAAILQKLQNHCSAVRILGAPLQQNVNLKGYTELLNELSYWLVEKKHAVTQDCDITQLQSEALVELSEVPKLYNELDSETYVEHGSITDEAAAQTQTTLACAVELQGPLSKLMAKQQTRYFEQAQVSQYRLALSVIKQGLNLADKALLETQILGANTQALALLVRKYGTLQLKAQNLESDEVATPHTYVNTQFESEAVKELSLLCNTLRTATQTGCMALEKRVTSQRAKGESLSSIDHSALTDVQLTMAQNNLAIGQLKQAQLFEVLTRIRRYLMFLEQQLESIAPTVSLRDTHQLAVELSLCFISWRTLLNENDVSEIAVKVSRTIDKSLLKLQRLQKRIHVLNPYLENLTQKTSNWWGGLLQRSVDALTNLYAMDLDVNIAIERDVIMESSSSQYIESETQSDKSQNYAPADLLIDLVSIQSASSYHEVQQTLTQFIDGIEERLGKIKLSTLTTHLAEAQSAAQVTELTREDSSYEFGNHSLFKTEHFYLSAKRIVAQSKALIKRLEKQAEKHEARIYAAGFSQLQKQTVQALESAKSAYQSSTQRLISEDAGIVLLWPFLETLFRKFELLDEGESGEVIFCNEQCQQKAHQLLCSLVSTDPQDNETYAINALLGLPLDHFYEHSKPLTEAESSELDRLLYVAITRWEALKGMPVNVFREMFLHRNGEVNLTSNGVSIVVETKPQDILMMKLPWGLGIAQLPWLGNDLVNIEWQYGV</sequence>
<reference evidence="1 2" key="1">
    <citation type="submission" date="2013-07" db="EMBL/GenBank/DDBJ databases">
        <title>Comparative Genomic and Metabolomic Analysis of Twelve Strains of Pseudoalteromonas luteoviolacea.</title>
        <authorList>
            <person name="Vynne N.G."/>
            <person name="Mansson M."/>
            <person name="Gram L."/>
        </authorList>
    </citation>
    <scope>NUCLEOTIDE SEQUENCE [LARGE SCALE GENOMIC DNA]</scope>
    <source>
        <strain evidence="1 2">S4060-1</strain>
    </source>
</reference>
<protein>
    <submittedName>
        <fullName evidence="1">Uncharacterized protein</fullName>
    </submittedName>
</protein>
<dbReference type="RefSeq" id="WP_063383146.1">
    <property type="nucleotide sequence ID" value="NZ_AUXX01000067.1"/>
</dbReference>
<evidence type="ECO:0000313" key="2">
    <source>
        <dbReference type="Proteomes" id="UP000076661"/>
    </source>
</evidence>